<evidence type="ECO:0000256" key="2">
    <source>
        <dbReference type="SAM" id="Phobius"/>
    </source>
</evidence>
<name>A0A7S3JUW3_9STRA</name>
<dbReference type="PANTHER" id="PTHR13527:SF0">
    <property type="entry name" value="SAYSVFN DOMAIN-CONTAINING PROTEIN 1"/>
    <property type="match status" value="1"/>
</dbReference>
<protein>
    <recommendedName>
        <fullName evidence="3">SAYSvFN domain-containing protein</fullName>
    </recommendedName>
</protein>
<keyword evidence="2" id="KW-0472">Membrane</keyword>
<feature type="domain" description="SAYSvFN" evidence="3">
    <location>
        <begin position="7"/>
        <end position="74"/>
    </location>
</feature>
<reference evidence="4" key="1">
    <citation type="submission" date="2021-01" db="EMBL/GenBank/DDBJ databases">
        <authorList>
            <person name="Corre E."/>
            <person name="Pelletier E."/>
            <person name="Niang G."/>
            <person name="Scheremetjew M."/>
            <person name="Finn R."/>
            <person name="Kale V."/>
            <person name="Holt S."/>
            <person name="Cochrane G."/>
            <person name="Meng A."/>
            <person name="Brown T."/>
            <person name="Cohen L."/>
        </authorList>
    </citation>
    <scope>NUCLEOTIDE SEQUENCE</scope>
    <source>
        <strain evidence="4">CCMP1510</strain>
    </source>
</reference>
<keyword evidence="2" id="KW-1133">Transmembrane helix</keyword>
<organism evidence="4">
    <name type="scientific">Aureoumbra lagunensis</name>
    <dbReference type="NCBI Taxonomy" id="44058"/>
    <lineage>
        <taxon>Eukaryota</taxon>
        <taxon>Sar</taxon>
        <taxon>Stramenopiles</taxon>
        <taxon>Ochrophyta</taxon>
        <taxon>Pelagophyceae</taxon>
        <taxon>Pelagomonadales</taxon>
        <taxon>Aureoumbra</taxon>
    </lineage>
</organism>
<accession>A0A7S3JUW3</accession>
<dbReference type="InterPro" id="IPR019387">
    <property type="entry name" value="SAYSvFN_dom"/>
</dbReference>
<feature type="region of interest" description="Disordered" evidence="1">
    <location>
        <begin position="77"/>
        <end position="110"/>
    </location>
</feature>
<dbReference type="PANTHER" id="PTHR13527">
    <property type="entry name" value="SAYSVFN DOMAIN-CONTAINING PROTEIN 1"/>
    <property type="match status" value="1"/>
</dbReference>
<proteinExistence type="predicted"/>
<evidence type="ECO:0000313" key="4">
    <source>
        <dbReference type="EMBL" id="CAE0365745.1"/>
    </source>
</evidence>
<dbReference type="EMBL" id="HBIJ01009236">
    <property type="protein sequence ID" value="CAE0365745.1"/>
    <property type="molecule type" value="Transcribed_RNA"/>
</dbReference>
<sequence length="139" mass="14971">MWQQTLLVVFIGIQIIAYQSGFGLPVFLILSIISLIIFGTRNKVEGEVSAYSVFNPSGARLAGQFTAEQFDAQLRGIAPPSSDMTPPAAPIDRGNRLGGDAGAQKLSSTAEERRRIFALAAERRLEHHASSPTTATDAR</sequence>
<evidence type="ECO:0000259" key="3">
    <source>
        <dbReference type="Pfam" id="PF10260"/>
    </source>
</evidence>
<dbReference type="AlphaFoldDB" id="A0A7S3JUW3"/>
<keyword evidence="2" id="KW-0812">Transmembrane</keyword>
<dbReference type="InterPro" id="IPR039159">
    <property type="entry name" value="SAYSD1"/>
</dbReference>
<gene>
    <name evidence="4" type="ORF">ALAG00032_LOCUS6489</name>
</gene>
<dbReference type="Pfam" id="PF10260">
    <property type="entry name" value="SAYSvFN"/>
    <property type="match status" value="1"/>
</dbReference>
<feature type="transmembrane region" description="Helical" evidence="2">
    <location>
        <begin position="6"/>
        <end position="38"/>
    </location>
</feature>
<evidence type="ECO:0000256" key="1">
    <source>
        <dbReference type="SAM" id="MobiDB-lite"/>
    </source>
</evidence>